<dbReference type="CDD" id="cd05483">
    <property type="entry name" value="retropepsin_like_bacteria"/>
    <property type="match status" value="1"/>
</dbReference>
<dbReference type="InterPro" id="IPR021109">
    <property type="entry name" value="Peptidase_aspartic_dom_sf"/>
</dbReference>
<dbReference type="Proteomes" id="UP000050497">
    <property type="component" value="Unassembled WGS sequence"/>
</dbReference>
<dbReference type="InterPro" id="IPR001969">
    <property type="entry name" value="Aspartic_peptidase_AS"/>
</dbReference>
<dbReference type="NCBIfam" id="TIGR02281">
    <property type="entry name" value="clan_AA_DTGA"/>
    <property type="match status" value="1"/>
</dbReference>
<dbReference type="Pfam" id="PF13975">
    <property type="entry name" value="gag-asp_proteas"/>
    <property type="match status" value="1"/>
</dbReference>
<sequence>MRPLIWASLVLVGGAFAGVTTVERLSQQTRSVAGEAARVTAPDRPSLSRSEVSAPPSHDLRLAADTRGHFHADPQVNGMPMAMLVDTGASIVALRESDARAAGLQIDRARAPHRLSTANGVVEAHGATIREFRLGPIILHDVEAVIMPDAQLGKNLLGMSVLRRLRSFEVRDGALWLRG</sequence>
<gene>
    <name evidence="3" type="ORF">GA0071312_0943</name>
    <name evidence="2" type="ORF">HLUCCO17_09975</name>
</gene>
<evidence type="ECO:0000313" key="5">
    <source>
        <dbReference type="Proteomes" id="UP000182800"/>
    </source>
</evidence>
<keyword evidence="5" id="KW-1185">Reference proteome</keyword>
<accession>A0A0P7X6U7</accession>
<dbReference type="InterPro" id="IPR034122">
    <property type="entry name" value="Retropepsin-like_bacterial"/>
</dbReference>
<dbReference type="Gene3D" id="2.40.70.10">
    <property type="entry name" value="Acid Proteases"/>
    <property type="match status" value="1"/>
</dbReference>
<keyword evidence="2" id="KW-0645">Protease</keyword>
<evidence type="ECO:0000313" key="4">
    <source>
        <dbReference type="Proteomes" id="UP000050497"/>
    </source>
</evidence>
<dbReference type="PROSITE" id="PS00141">
    <property type="entry name" value="ASP_PROTEASE"/>
    <property type="match status" value="1"/>
</dbReference>
<dbReference type="InterPro" id="IPR011969">
    <property type="entry name" value="Clan_AA_Asp_peptidase_C"/>
</dbReference>
<dbReference type="STRING" id="1653334.GA0071312_0943"/>
<dbReference type="GO" id="GO:0004190">
    <property type="term" value="F:aspartic-type endopeptidase activity"/>
    <property type="evidence" value="ECO:0007669"/>
    <property type="project" value="InterPro"/>
</dbReference>
<proteinExistence type="predicted"/>
<keyword evidence="2" id="KW-0378">Hydrolase</keyword>
<dbReference type="EMBL" id="FMBM01000001">
    <property type="protein sequence ID" value="SCC79522.1"/>
    <property type="molecule type" value="Genomic_DNA"/>
</dbReference>
<reference evidence="3 5" key="2">
    <citation type="submission" date="2016-08" db="EMBL/GenBank/DDBJ databases">
        <authorList>
            <person name="Varghese N."/>
            <person name="Submissions Spin"/>
        </authorList>
    </citation>
    <scope>NUCLEOTIDE SEQUENCE [LARGE SCALE GENOMIC DNA]</scope>
    <source>
        <strain evidence="3 5">HL-109</strain>
    </source>
</reference>
<dbReference type="RefSeq" id="WP_165603952.1">
    <property type="nucleotide sequence ID" value="NZ_FMBM01000001.1"/>
</dbReference>
<evidence type="ECO:0000256" key="1">
    <source>
        <dbReference type="SAM" id="MobiDB-lite"/>
    </source>
</evidence>
<dbReference type="Proteomes" id="UP000182800">
    <property type="component" value="Unassembled WGS sequence"/>
</dbReference>
<evidence type="ECO:0000313" key="2">
    <source>
        <dbReference type="EMBL" id="KPQ10773.1"/>
    </source>
</evidence>
<feature type="region of interest" description="Disordered" evidence="1">
    <location>
        <begin position="33"/>
        <end position="55"/>
    </location>
</feature>
<dbReference type="SUPFAM" id="SSF50630">
    <property type="entry name" value="Acid proteases"/>
    <property type="match status" value="1"/>
</dbReference>
<evidence type="ECO:0000313" key="3">
    <source>
        <dbReference type="EMBL" id="SCC79522.1"/>
    </source>
</evidence>
<dbReference type="GO" id="GO:0006508">
    <property type="term" value="P:proteolysis"/>
    <property type="evidence" value="ECO:0007669"/>
    <property type="project" value="UniProtKB-KW"/>
</dbReference>
<reference evidence="2 4" key="1">
    <citation type="submission" date="2015-09" db="EMBL/GenBank/DDBJ databases">
        <title>Identification and resolution of microdiversity through metagenomic sequencing of parallel consortia.</title>
        <authorList>
            <person name="Nelson W.C."/>
            <person name="Romine M.F."/>
            <person name="Lindemann S.R."/>
        </authorList>
    </citation>
    <scope>NUCLEOTIDE SEQUENCE [LARGE SCALE GENOMIC DNA]</scope>
    <source>
        <strain evidence="2">HL-109</strain>
    </source>
</reference>
<protein>
    <submittedName>
        <fullName evidence="3">Aspartyl protease family protein</fullName>
    </submittedName>
    <submittedName>
        <fullName evidence="2">Clan AA aspartic protease</fullName>
    </submittedName>
</protein>
<organism evidence="2 4">
    <name type="scientific">Saliniramus fredricksonii</name>
    <dbReference type="NCBI Taxonomy" id="1653334"/>
    <lineage>
        <taxon>Bacteria</taxon>
        <taxon>Pseudomonadati</taxon>
        <taxon>Pseudomonadota</taxon>
        <taxon>Alphaproteobacteria</taxon>
        <taxon>Hyphomicrobiales</taxon>
        <taxon>Salinarimonadaceae</taxon>
        <taxon>Saliniramus</taxon>
    </lineage>
</organism>
<comment type="caution">
    <text evidence="2">The sequence shown here is derived from an EMBL/GenBank/DDBJ whole genome shotgun (WGS) entry which is preliminary data.</text>
</comment>
<name>A0A0P7X6U7_9HYPH</name>
<dbReference type="AlphaFoldDB" id="A0A0P7X6U7"/>
<dbReference type="EMBL" id="LJSX01000013">
    <property type="protein sequence ID" value="KPQ10773.1"/>
    <property type="molecule type" value="Genomic_DNA"/>
</dbReference>